<keyword evidence="1" id="KW-0732">Signal</keyword>
<dbReference type="Gene3D" id="1.25.40.10">
    <property type="entry name" value="Tetratricopeptide repeat domain"/>
    <property type="match status" value="1"/>
</dbReference>
<dbReference type="Proteomes" id="UP000033618">
    <property type="component" value="Unassembled WGS sequence"/>
</dbReference>
<keyword evidence="1" id="KW-0574">Periplasm</keyword>
<dbReference type="InterPro" id="IPR032519">
    <property type="entry name" value="YbgF_tri"/>
</dbReference>
<evidence type="ECO:0000259" key="3">
    <source>
        <dbReference type="Pfam" id="PF09976"/>
    </source>
</evidence>
<comment type="subcellular location">
    <subcellularLocation>
        <location evidence="1">Periplasm</location>
    </subcellularLocation>
</comment>
<dbReference type="EMBL" id="LAQU01000007">
    <property type="protein sequence ID" value="KKB63958.1"/>
    <property type="molecule type" value="Genomic_DNA"/>
</dbReference>
<organism evidence="5 6">
    <name type="scientific">Robbsia andropogonis</name>
    <dbReference type="NCBI Taxonomy" id="28092"/>
    <lineage>
        <taxon>Bacteria</taxon>
        <taxon>Pseudomonadati</taxon>
        <taxon>Pseudomonadota</taxon>
        <taxon>Betaproteobacteria</taxon>
        <taxon>Burkholderiales</taxon>
        <taxon>Burkholderiaceae</taxon>
        <taxon>Robbsia</taxon>
    </lineage>
</organism>
<gene>
    <name evidence="1" type="primary">cpoB</name>
    <name evidence="5" type="ORF">WM40_09625</name>
</gene>
<feature type="domain" description="YbgF trimerisation" evidence="4">
    <location>
        <begin position="35"/>
        <end position="107"/>
    </location>
</feature>
<dbReference type="InterPro" id="IPR011990">
    <property type="entry name" value="TPR-like_helical_dom_sf"/>
</dbReference>
<protein>
    <recommendedName>
        <fullName evidence="1">Cell division coordinator CpoB</fullName>
    </recommendedName>
</protein>
<dbReference type="Gene3D" id="1.20.5.110">
    <property type="match status" value="1"/>
</dbReference>
<keyword evidence="6" id="KW-1185">Reference proteome</keyword>
<dbReference type="Pfam" id="PF16331">
    <property type="entry name" value="TolA_bind_tri"/>
    <property type="match status" value="1"/>
</dbReference>
<comment type="function">
    <text evidence="1">Mediates coordination of peptidoglycan synthesis and outer membrane constriction during cell division.</text>
</comment>
<keyword evidence="2" id="KW-0802">TPR repeat</keyword>
<feature type="signal peptide" evidence="1">
    <location>
        <begin position="1"/>
        <end position="22"/>
    </location>
</feature>
<evidence type="ECO:0000313" key="6">
    <source>
        <dbReference type="Proteomes" id="UP000033618"/>
    </source>
</evidence>
<accession>A0A0F5K1I1</accession>
<evidence type="ECO:0000313" key="5">
    <source>
        <dbReference type="EMBL" id="KKB63958.1"/>
    </source>
</evidence>
<feature type="chain" id="PRO_5009983646" description="Cell division coordinator CpoB" evidence="1">
    <location>
        <begin position="23"/>
        <end position="241"/>
    </location>
</feature>
<comment type="caution">
    <text evidence="5">The sequence shown here is derived from an EMBL/GenBank/DDBJ whole genome shotgun (WGS) entry which is preliminary data.</text>
</comment>
<dbReference type="InterPro" id="IPR014162">
    <property type="entry name" value="CpoB_C"/>
</dbReference>
<dbReference type="InterPro" id="IPR034706">
    <property type="entry name" value="CpoB"/>
</dbReference>
<dbReference type="Pfam" id="PF09976">
    <property type="entry name" value="TPR_21"/>
    <property type="match status" value="1"/>
</dbReference>
<feature type="coiled-coil region" evidence="1">
    <location>
        <begin position="25"/>
        <end position="87"/>
    </location>
</feature>
<dbReference type="SUPFAM" id="SSF48452">
    <property type="entry name" value="TPR-like"/>
    <property type="match status" value="1"/>
</dbReference>
<feature type="domain" description="Ancillary SecYEG translocon subunit/Cell division coordinator CpoB TPR" evidence="3">
    <location>
        <begin position="121"/>
        <end position="222"/>
    </location>
</feature>
<keyword evidence="1" id="KW-0132">Cell division</keyword>
<dbReference type="AlphaFoldDB" id="A0A0F5K1I1"/>
<comment type="similarity">
    <text evidence="1">Belongs to the CpoB family.</text>
</comment>
<evidence type="ECO:0000259" key="4">
    <source>
        <dbReference type="Pfam" id="PF16331"/>
    </source>
</evidence>
<dbReference type="PATRIC" id="fig|28092.6.peg.2267"/>
<name>A0A0F5K1I1_9BURK</name>
<dbReference type="GO" id="GO:0043093">
    <property type="term" value="P:FtsZ-dependent cytokinesis"/>
    <property type="evidence" value="ECO:0007669"/>
    <property type="project" value="UniProtKB-UniRule"/>
</dbReference>
<dbReference type="GO" id="GO:0030288">
    <property type="term" value="C:outer membrane-bounded periplasmic space"/>
    <property type="evidence" value="ECO:0007669"/>
    <property type="project" value="UniProtKB-UniRule"/>
</dbReference>
<dbReference type="InterPro" id="IPR019734">
    <property type="entry name" value="TPR_rpt"/>
</dbReference>
<reference evidence="5 6" key="1">
    <citation type="submission" date="2015-03" db="EMBL/GenBank/DDBJ databases">
        <title>Draft Genome Sequence of Burkholderia andropogonis type strain ICMP2807, isolated from Sorghum bicolor.</title>
        <authorList>
            <person name="Lopes-Santos L."/>
            <person name="Castro D.B."/>
            <person name="Ottoboni L.M."/>
            <person name="Park D."/>
            <person name="Weirc B.S."/>
            <person name="Destefano S.A."/>
        </authorList>
    </citation>
    <scope>NUCLEOTIDE SEQUENCE [LARGE SCALE GENOMIC DNA]</scope>
    <source>
        <strain evidence="5 6">ICMP2807</strain>
    </source>
</reference>
<evidence type="ECO:0000256" key="2">
    <source>
        <dbReference type="PROSITE-ProRule" id="PRU00339"/>
    </source>
</evidence>
<dbReference type="GO" id="GO:0070206">
    <property type="term" value="P:protein trimerization"/>
    <property type="evidence" value="ECO:0007669"/>
    <property type="project" value="InterPro"/>
</dbReference>
<keyword evidence="1" id="KW-0131">Cell cycle</keyword>
<dbReference type="PROSITE" id="PS50005">
    <property type="entry name" value="TPR"/>
    <property type="match status" value="1"/>
</dbReference>
<feature type="repeat" description="TPR" evidence="2">
    <location>
        <begin position="157"/>
        <end position="190"/>
    </location>
</feature>
<evidence type="ECO:0000256" key="1">
    <source>
        <dbReference type="HAMAP-Rule" id="MF_02066"/>
    </source>
</evidence>
<dbReference type="STRING" id="28092.WM40_09625"/>
<dbReference type="InterPro" id="IPR018704">
    <property type="entry name" value="SecYEG/CpoB_TPR"/>
</dbReference>
<dbReference type="HAMAP" id="MF_02066">
    <property type="entry name" value="CpoB"/>
    <property type="match status" value="1"/>
</dbReference>
<sequence precursor="true">MARTAFVALLAWGALFTAPAHAFSDDEARKAILELRQRLDNTNAQLSAAQRAVIDLQNRNDQLNQQVAQVRGQNEDLTNQLATVQQTEKDYYTDLDGRLKKLEPQQQTVDGVQGTVQPGESAKFNAALQQFRSGDFKGASASFSDFVDAYPQSPYRPTALFWLGNAYYALRDYKKSTATLKQVVDSYPTHPRAPDALLQIATNQSEQGERAAARKTLQQVVAQYAGSQSATTAQDRLSKMK</sequence>
<proteinExistence type="inferred from homology"/>
<keyword evidence="1" id="KW-0175">Coiled coil</keyword>
<dbReference type="NCBIfam" id="TIGR02795">
    <property type="entry name" value="tol_pal_ybgF"/>
    <property type="match status" value="1"/>
</dbReference>